<gene>
    <name evidence="2" type="ORF">HannXRQ_Chr16g0524181</name>
    <name evidence="1" type="ORF">HanXRQr2_Chr16g0766431</name>
</gene>
<dbReference type="EMBL" id="CM007905">
    <property type="protein sequence ID" value="OTF92647.1"/>
    <property type="molecule type" value="Genomic_DNA"/>
</dbReference>
<evidence type="ECO:0000313" key="1">
    <source>
        <dbReference type="EMBL" id="KAF5761551.1"/>
    </source>
</evidence>
<reference evidence="1" key="3">
    <citation type="submission" date="2020-06" db="EMBL/GenBank/DDBJ databases">
        <title>Helianthus annuus Genome sequencing and assembly Release 2.</title>
        <authorList>
            <person name="Gouzy J."/>
            <person name="Langlade N."/>
            <person name="Munos S."/>
        </authorList>
    </citation>
    <scope>NUCLEOTIDE SEQUENCE</scope>
    <source>
        <tissue evidence="1">Leaves</tissue>
    </source>
</reference>
<dbReference type="AlphaFoldDB" id="A0A251S1R4"/>
<name>A0A251S1R4_HELAN</name>
<organism evidence="2 3">
    <name type="scientific">Helianthus annuus</name>
    <name type="common">Common sunflower</name>
    <dbReference type="NCBI Taxonomy" id="4232"/>
    <lineage>
        <taxon>Eukaryota</taxon>
        <taxon>Viridiplantae</taxon>
        <taxon>Streptophyta</taxon>
        <taxon>Embryophyta</taxon>
        <taxon>Tracheophyta</taxon>
        <taxon>Spermatophyta</taxon>
        <taxon>Magnoliopsida</taxon>
        <taxon>eudicotyledons</taxon>
        <taxon>Gunneridae</taxon>
        <taxon>Pentapetalae</taxon>
        <taxon>asterids</taxon>
        <taxon>campanulids</taxon>
        <taxon>Asterales</taxon>
        <taxon>Asteraceae</taxon>
        <taxon>Asteroideae</taxon>
        <taxon>Heliantheae alliance</taxon>
        <taxon>Heliantheae</taxon>
        <taxon>Helianthus</taxon>
    </lineage>
</organism>
<protein>
    <submittedName>
        <fullName evidence="2">Uncharacterized protein</fullName>
    </submittedName>
</protein>
<dbReference type="Proteomes" id="UP000215914">
    <property type="component" value="Chromosome 16"/>
</dbReference>
<proteinExistence type="predicted"/>
<reference evidence="2" key="2">
    <citation type="submission" date="2017-02" db="EMBL/GenBank/DDBJ databases">
        <title>Sunflower complete genome.</title>
        <authorList>
            <person name="Langlade N."/>
            <person name="Munos S."/>
        </authorList>
    </citation>
    <scope>NUCLEOTIDE SEQUENCE [LARGE SCALE GENOMIC DNA]</scope>
    <source>
        <tissue evidence="2">Leaves</tissue>
    </source>
</reference>
<reference evidence="1 3" key="1">
    <citation type="journal article" date="2017" name="Nature">
        <title>The sunflower genome provides insights into oil metabolism, flowering and Asterid evolution.</title>
        <authorList>
            <person name="Badouin H."/>
            <person name="Gouzy J."/>
            <person name="Grassa C.J."/>
            <person name="Murat F."/>
            <person name="Staton S.E."/>
            <person name="Cottret L."/>
            <person name="Lelandais-Briere C."/>
            <person name="Owens G.L."/>
            <person name="Carrere S."/>
            <person name="Mayjonade B."/>
            <person name="Legrand L."/>
            <person name="Gill N."/>
            <person name="Kane N.C."/>
            <person name="Bowers J.E."/>
            <person name="Hubner S."/>
            <person name="Bellec A."/>
            <person name="Berard A."/>
            <person name="Berges H."/>
            <person name="Blanchet N."/>
            <person name="Boniface M.C."/>
            <person name="Brunel D."/>
            <person name="Catrice O."/>
            <person name="Chaidir N."/>
            <person name="Claudel C."/>
            <person name="Donnadieu C."/>
            <person name="Faraut T."/>
            <person name="Fievet G."/>
            <person name="Helmstetter N."/>
            <person name="King M."/>
            <person name="Knapp S.J."/>
            <person name="Lai Z."/>
            <person name="Le Paslier M.C."/>
            <person name="Lippi Y."/>
            <person name="Lorenzon L."/>
            <person name="Mandel J.R."/>
            <person name="Marage G."/>
            <person name="Marchand G."/>
            <person name="Marquand E."/>
            <person name="Bret-Mestries E."/>
            <person name="Morien E."/>
            <person name="Nambeesan S."/>
            <person name="Nguyen T."/>
            <person name="Pegot-Espagnet P."/>
            <person name="Pouilly N."/>
            <person name="Raftis F."/>
            <person name="Sallet E."/>
            <person name="Schiex T."/>
            <person name="Thomas J."/>
            <person name="Vandecasteele C."/>
            <person name="Vares D."/>
            <person name="Vear F."/>
            <person name="Vautrin S."/>
            <person name="Crespi M."/>
            <person name="Mangin B."/>
            <person name="Burke J.M."/>
            <person name="Salse J."/>
            <person name="Munos S."/>
            <person name="Vincourt P."/>
            <person name="Rieseberg L.H."/>
            <person name="Langlade N.B."/>
        </authorList>
    </citation>
    <scope>NUCLEOTIDE SEQUENCE [LARGE SCALE GENOMIC DNA]</scope>
    <source>
        <strain evidence="3">cv. SF193</strain>
        <tissue evidence="1">Leaves</tissue>
    </source>
</reference>
<sequence>MLSVDLLQRFANLLQEAIESDCIINNNLNELTKLVSSICQKQAALQVEVDVLIAHFSRENDVNEEKIMSLVG</sequence>
<accession>A0A251S1R4</accession>
<dbReference type="InParanoid" id="A0A251S1R4"/>
<dbReference type="EMBL" id="MNCJ02000331">
    <property type="protein sequence ID" value="KAF5761551.1"/>
    <property type="molecule type" value="Genomic_DNA"/>
</dbReference>
<dbReference type="Gramene" id="mRNA:HanXRQr2_Chr16g0766431">
    <property type="protein sequence ID" value="mRNA:HanXRQr2_Chr16g0766431"/>
    <property type="gene ID" value="HanXRQr2_Chr16g0766431"/>
</dbReference>
<keyword evidence="3" id="KW-1185">Reference proteome</keyword>
<evidence type="ECO:0000313" key="3">
    <source>
        <dbReference type="Proteomes" id="UP000215914"/>
    </source>
</evidence>
<evidence type="ECO:0000313" key="2">
    <source>
        <dbReference type="EMBL" id="OTF92647.1"/>
    </source>
</evidence>